<protein>
    <recommendedName>
        <fullName evidence="6">TrbL/VirB6 plasmid conjugal transfer protein</fullName>
    </recommendedName>
</protein>
<proteinExistence type="predicted"/>
<dbReference type="AlphaFoldDB" id="D7BA06"/>
<evidence type="ECO:0000313" key="5">
    <source>
        <dbReference type="Proteomes" id="UP000001916"/>
    </source>
</evidence>
<dbReference type="RefSeq" id="WP_013157046.1">
    <property type="nucleotide sequence ID" value="NC_014212.1"/>
</dbReference>
<gene>
    <name evidence="4" type="ordered locus">Mesil_0507</name>
</gene>
<keyword evidence="2" id="KW-1133">Transmembrane helix</keyword>
<feature type="signal peptide" evidence="3">
    <location>
        <begin position="1"/>
        <end position="20"/>
    </location>
</feature>
<dbReference type="eggNOG" id="ENOG502ZP2G">
    <property type="taxonomic scope" value="Bacteria"/>
</dbReference>
<keyword evidence="2" id="KW-0812">Transmembrane</keyword>
<keyword evidence="3" id="KW-0732">Signal</keyword>
<reference evidence="4 5" key="1">
    <citation type="journal article" date="2010" name="Stand. Genomic Sci.">
        <title>Complete genome sequence of Meiothermus silvanus type strain (VI-R2).</title>
        <authorList>
            <person name="Sikorski J."/>
            <person name="Tindall B.J."/>
            <person name="Lowry S."/>
            <person name="Lucas S."/>
            <person name="Nolan M."/>
            <person name="Copeland A."/>
            <person name="Glavina Del Rio T."/>
            <person name="Tice H."/>
            <person name="Cheng J.F."/>
            <person name="Han C."/>
            <person name="Pitluck S."/>
            <person name="Liolios K."/>
            <person name="Ivanova N."/>
            <person name="Mavromatis K."/>
            <person name="Mikhailova N."/>
            <person name="Pati A."/>
            <person name="Goodwin L."/>
            <person name="Chen A."/>
            <person name="Palaniappan K."/>
            <person name="Land M."/>
            <person name="Hauser L."/>
            <person name="Chang Y.J."/>
            <person name="Jeffries C.D."/>
            <person name="Rohde M."/>
            <person name="Goker M."/>
            <person name="Woyke T."/>
            <person name="Bristow J."/>
            <person name="Eisen J.A."/>
            <person name="Markowitz V."/>
            <person name="Hugenholtz P."/>
            <person name="Kyrpides N.C."/>
            <person name="Klenk H.P."/>
            <person name="Lapidus A."/>
        </authorList>
    </citation>
    <scope>NUCLEOTIDE SEQUENCE [LARGE SCALE GENOMIC DNA]</scope>
    <source>
        <strain evidence="5">ATCC 700542 / DSM 9946 / VI-R2</strain>
    </source>
</reference>
<feature type="transmembrane region" description="Helical" evidence="2">
    <location>
        <begin position="94"/>
        <end position="112"/>
    </location>
</feature>
<evidence type="ECO:0000256" key="3">
    <source>
        <dbReference type="SAM" id="SignalP"/>
    </source>
</evidence>
<accession>D7BA06</accession>
<feature type="transmembrane region" description="Helical" evidence="2">
    <location>
        <begin position="202"/>
        <end position="235"/>
    </location>
</feature>
<evidence type="ECO:0008006" key="6">
    <source>
        <dbReference type="Google" id="ProtNLM"/>
    </source>
</evidence>
<sequence length="481" mass="49830">MRIFPVIILALVVMSGLALADPPQVPPPMGTTQQQNLLQSFFDLSRWLQSISRDLARLERGISGLALALVLLGFVYGVAQGILGGGLEAIKGAFVRLAVVGLLLSLSTSGFVGNTVEGALTAAREWGTDSVAATLSDAGDSLEALAMRVVPFMGAVGALKMMTAKVAENAAKSAVTRSVASGTSAGSARVLQYLNWTTLLLIPLMLFFFILIVVASFTVEVGVALFPLAAALLIFPRGSAADWFGKWVAAVMGAILIVILLPVGFKAAVEIGINRPVNQVNAYVDQALARLEAVKQKSEEALDAAKQGNCGIDPLCYLGAKFDAAKTEITLALQALQTVITAWLLGVLLLLAGMAAAAYILFNIERVAMSFIGGFVATGVRQMLGTSSLGGRLYPGGAGGGGVAAGAGGAERTVVLPGERALPAGGGGGGAALPRPAAYEIQPYTSAMQRYGDDVIEGEWRPVRELPNPSPRGLPPASSER</sequence>
<feature type="region of interest" description="Disordered" evidence="1">
    <location>
        <begin position="460"/>
        <end position="481"/>
    </location>
</feature>
<organism evidence="4 5">
    <name type="scientific">Allomeiothermus silvanus (strain ATCC 700542 / DSM 9946 / NBRC 106475 / NCIMB 13440 / VI-R2)</name>
    <name type="common">Thermus silvanus</name>
    <dbReference type="NCBI Taxonomy" id="526227"/>
    <lineage>
        <taxon>Bacteria</taxon>
        <taxon>Thermotogati</taxon>
        <taxon>Deinococcota</taxon>
        <taxon>Deinococci</taxon>
        <taxon>Thermales</taxon>
        <taxon>Thermaceae</taxon>
        <taxon>Allomeiothermus</taxon>
    </lineage>
</organism>
<dbReference type="EMBL" id="CP002042">
    <property type="protein sequence ID" value="ADH62440.1"/>
    <property type="molecule type" value="Genomic_DNA"/>
</dbReference>
<evidence type="ECO:0000256" key="2">
    <source>
        <dbReference type="SAM" id="Phobius"/>
    </source>
</evidence>
<dbReference type="HOGENOM" id="CLU_562358_0_0_0"/>
<evidence type="ECO:0000313" key="4">
    <source>
        <dbReference type="EMBL" id="ADH62440.1"/>
    </source>
</evidence>
<evidence type="ECO:0000256" key="1">
    <source>
        <dbReference type="SAM" id="MobiDB-lite"/>
    </source>
</evidence>
<dbReference type="KEGG" id="msv:Mesil_0507"/>
<feature type="transmembrane region" description="Helical" evidence="2">
    <location>
        <begin position="247"/>
        <end position="265"/>
    </location>
</feature>
<name>D7BA06_ALLS1</name>
<dbReference type="OrthoDB" id="25374at2"/>
<feature type="transmembrane region" description="Helical" evidence="2">
    <location>
        <begin position="62"/>
        <end position="82"/>
    </location>
</feature>
<feature type="transmembrane region" description="Helical" evidence="2">
    <location>
        <begin position="340"/>
        <end position="362"/>
    </location>
</feature>
<dbReference type="STRING" id="526227.Mesil_0507"/>
<keyword evidence="5" id="KW-1185">Reference proteome</keyword>
<feature type="chain" id="PRO_5003093122" description="TrbL/VirB6 plasmid conjugal transfer protein" evidence="3">
    <location>
        <begin position="21"/>
        <end position="481"/>
    </location>
</feature>
<keyword evidence="2" id="KW-0472">Membrane</keyword>
<dbReference type="Proteomes" id="UP000001916">
    <property type="component" value="Chromosome"/>
</dbReference>